<evidence type="ECO:0000313" key="3">
    <source>
        <dbReference type="EMBL" id="PRY55918.1"/>
    </source>
</evidence>
<protein>
    <submittedName>
        <fullName evidence="3">NADP-dependent aldehyde dehydrogenase</fullName>
    </submittedName>
</protein>
<dbReference type="RefSeq" id="WP_106366210.1">
    <property type="nucleotide sequence ID" value="NZ_PVTJ01000011.1"/>
</dbReference>
<dbReference type="AlphaFoldDB" id="A0A2T0UDI5"/>
<dbReference type="Pfam" id="PF00171">
    <property type="entry name" value="Aldedh"/>
    <property type="match status" value="1"/>
</dbReference>
<dbReference type="InterPro" id="IPR044151">
    <property type="entry name" value="ALDH_KGSADH"/>
</dbReference>
<dbReference type="InterPro" id="IPR015590">
    <property type="entry name" value="Aldehyde_DH_dom"/>
</dbReference>
<proteinExistence type="predicted"/>
<accession>A0A2T0UDI5</accession>
<dbReference type="PANTHER" id="PTHR43353">
    <property type="entry name" value="SUCCINATE-SEMIALDEHYDE DEHYDROGENASE, MITOCHONDRIAL"/>
    <property type="match status" value="1"/>
</dbReference>
<sequence>MTTSIDTVAQTADAAARALADVPPAVRAKALVVFADALTANAEELIALAMEETGLAEARLRGELKRTAVQLRLFADTILDGAYLDVRIDRADPEFALGPRPDVRSGNEPIGPVLNFAAGNFPFAFSVAGGDTASALAAGNPVIVKAHPGHPRLSRRTAEVGAAALDAAGLPAGTLQLIEGQDEGTAMLKHPLVKAASFTGSLRAGRLLADIAAARPAPIPFYGELGSVNPVFATPAAIAERGPEFAAGLAASVGGSAGQLCTKPGLVFLPADHGLDKEITAAVAAEEQRMLDPRIADGYLHRREAILSAAGVRLVAPGSVRVDEDGQGWVTPTIAAVPLADFRPHPDALLGECFGPLTILVESPEGTDYAELLDTLFEGELTVAVHRADGDDVTALVRTAARRAGRVLFDGWPTGVAVTPAMQHGGPWPATTSGGTSVGTAAIKRFVRAVAYQNAPAEALPPALRDDNPWQVPQAVAPAGESAAWGDRAI</sequence>
<dbReference type="Gene3D" id="3.40.605.10">
    <property type="entry name" value="Aldehyde Dehydrogenase, Chain A, domain 1"/>
    <property type="match status" value="2"/>
</dbReference>
<dbReference type="Proteomes" id="UP000238176">
    <property type="component" value="Unassembled WGS sequence"/>
</dbReference>
<dbReference type="GO" id="GO:0016620">
    <property type="term" value="F:oxidoreductase activity, acting on the aldehyde or oxo group of donors, NAD or NADP as acceptor"/>
    <property type="evidence" value="ECO:0007669"/>
    <property type="project" value="InterPro"/>
</dbReference>
<dbReference type="InterPro" id="IPR016161">
    <property type="entry name" value="Ald_DH/histidinol_DH"/>
</dbReference>
<dbReference type="EMBL" id="PVTJ01000011">
    <property type="protein sequence ID" value="PRY55918.1"/>
    <property type="molecule type" value="Genomic_DNA"/>
</dbReference>
<name>A0A2T0UDI5_9ACTN</name>
<dbReference type="PANTHER" id="PTHR43353:SF3">
    <property type="entry name" value="ALDEHYDE DEHYDROGENASE-RELATED"/>
    <property type="match status" value="1"/>
</dbReference>
<dbReference type="OrthoDB" id="9770537at2"/>
<evidence type="ECO:0000259" key="2">
    <source>
        <dbReference type="Pfam" id="PF00171"/>
    </source>
</evidence>
<dbReference type="InterPro" id="IPR050740">
    <property type="entry name" value="Aldehyde_DH_Superfamily"/>
</dbReference>
<dbReference type="SUPFAM" id="SSF53720">
    <property type="entry name" value="ALDH-like"/>
    <property type="match status" value="1"/>
</dbReference>
<evidence type="ECO:0000256" key="1">
    <source>
        <dbReference type="ARBA" id="ARBA00023002"/>
    </source>
</evidence>
<evidence type="ECO:0000313" key="4">
    <source>
        <dbReference type="Proteomes" id="UP000238176"/>
    </source>
</evidence>
<keyword evidence="1" id="KW-0560">Oxidoreductase</keyword>
<dbReference type="InterPro" id="IPR016162">
    <property type="entry name" value="Ald_DH_N"/>
</dbReference>
<keyword evidence="4" id="KW-1185">Reference proteome</keyword>
<comment type="caution">
    <text evidence="3">The sequence shown here is derived from an EMBL/GenBank/DDBJ whole genome shotgun (WGS) entry which is preliminary data.</text>
</comment>
<gene>
    <name evidence="3" type="ORF">B0I28_11124</name>
</gene>
<organism evidence="3 4">
    <name type="scientific">Glycomyces artemisiae</name>
    <dbReference type="NCBI Taxonomy" id="1076443"/>
    <lineage>
        <taxon>Bacteria</taxon>
        <taxon>Bacillati</taxon>
        <taxon>Actinomycetota</taxon>
        <taxon>Actinomycetes</taxon>
        <taxon>Glycomycetales</taxon>
        <taxon>Glycomycetaceae</taxon>
        <taxon>Glycomyces</taxon>
    </lineage>
</organism>
<feature type="domain" description="Aldehyde dehydrogenase" evidence="2">
    <location>
        <begin position="4"/>
        <end position="417"/>
    </location>
</feature>
<dbReference type="CDD" id="cd07129">
    <property type="entry name" value="ALDH_KGSADH"/>
    <property type="match status" value="1"/>
</dbReference>
<reference evidence="3 4" key="1">
    <citation type="submission" date="2018-03" db="EMBL/GenBank/DDBJ databases">
        <title>Genomic Encyclopedia of Type Strains, Phase III (KMG-III): the genomes of soil and plant-associated and newly described type strains.</title>
        <authorList>
            <person name="Whitman W."/>
        </authorList>
    </citation>
    <scope>NUCLEOTIDE SEQUENCE [LARGE SCALE GENOMIC DNA]</scope>
    <source>
        <strain evidence="3 4">CGMCC 4.7067</strain>
    </source>
</reference>